<organism evidence="1 2">
    <name type="scientific">Paractinoplanes ovalisporus</name>
    <dbReference type="NCBI Taxonomy" id="2810368"/>
    <lineage>
        <taxon>Bacteria</taxon>
        <taxon>Bacillati</taxon>
        <taxon>Actinomycetota</taxon>
        <taxon>Actinomycetes</taxon>
        <taxon>Micromonosporales</taxon>
        <taxon>Micromonosporaceae</taxon>
        <taxon>Paractinoplanes</taxon>
    </lineage>
</organism>
<proteinExistence type="predicted"/>
<gene>
    <name evidence="1" type="ORF">JIG36_50780</name>
</gene>
<dbReference type="RefSeq" id="WP_203384155.1">
    <property type="nucleotide sequence ID" value="NZ_JAENHP010000045.1"/>
</dbReference>
<dbReference type="Proteomes" id="UP000632138">
    <property type="component" value="Unassembled WGS sequence"/>
</dbReference>
<protein>
    <submittedName>
        <fullName evidence="1">Uncharacterized protein</fullName>
    </submittedName>
</protein>
<keyword evidence="2" id="KW-1185">Reference proteome</keyword>
<sequence>MTATDEDREQINQIFQLLELAEQWREWDWPSVERGSAMYGDNTKTNPHQISHLFIQSTSAAIDHLHCLRNSMRGSGPDSLWVHIQAPFSLLRGAIENSSTAMWLMAPASRQERVRRRLRYEWGSIKNVESFTEAGRFTERGGIERRKDRVLGLAVAAGIDARELKNKPQFSEIVADVGVAVDLVDDERNLPLLLWKLCSAVSHGDTWVLTTFDLERLGELEPGVGAFNMTAPVPLLWSGVKAATTMIALVHQKFAMQILVHR</sequence>
<evidence type="ECO:0000313" key="2">
    <source>
        <dbReference type="Proteomes" id="UP000632138"/>
    </source>
</evidence>
<name>A0ABS2AVA7_9ACTN</name>
<evidence type="ECO:0000313" key="1">
    <source>
        <dbReference type="EMBL" id="MBM2623804.1"/>
    </source>
</evidence>
<accession>A0ABS2AVA7</accession>
<reference evidence="1 2" key="1">
    <citation type="submission" date="2021-01" db="EMBL/GenBank/DDBJ databases">
        <title>Actinoplanes sp. nov. LDG1-06 isolated from lichen.</title>
        <authorList>
            <person name="Saeng-In P."/>
            <person name="Phongsopitanun W."/>
            <person name="Kanchanasin P."/>
            <person name="Yuki M."/>
            <person name="Kudo T."/>
            <person name="Ohkuma M."/>
            <person name="Tanasupawat S."/>
        </authorList>
    </citation>
    <scope>NUCLEOTIDE SEQUENCE [LARGE SCALE GENOMIC DNA]</scope>
    <source>
        <strain evidence="1 2">LDG1-06</strain>
    </source>
</reference>
<comment type="caution">
    <text evidence="1">The sequence shown here is derived from an EMBL/GenBank/DDBJ whole genome shotgun (WGS) entry which is preliminary data.</text>
</comment>
<dbReference type="EMBL" id="JAENHP010000045">
    <property type="protein sequence ID" value="MBM2623804.1"/>
    <property type="molecule type" value="Genomic_DNA"/>
</dbReference>